<dbReference type="Proteomes" id="UP001497457">
    <property type="component" value="Chromosome 13rd"/>
</dbReference>
<protein>
    <submittedName>
        <fullName evidence="3">Uncharacterized protein</fullName>
    </submittedName>
</protein>
<name>A0ABC8X6M6_9POAL</name>
<sequence>MASSKSIASPALLLLAMALALAASAHAQAASPASTPTLAPSPSPSSQSLCPNVLSDIQAFEKAARALVDKIEMILVPKFMVILDSTLAKFGLLYPGANLCVCAYNPNSLVSSSAPKIRCVGAGITV</sequence>
<evidence type="ECO:0000313" key="3">
    <source>
        <dbReference type="EMBL" id="CAL4921779.1"/>
    </source>
</evidence>
<keyword evidence="4" id="KW-1185">Reference proteome</keyword>
<dbReference type="AlphaFoldDB" id="A0ABC8X6M6"/>
<dbReference type="EMBL" id="OZ075123">
    <property type="protein sequence ID" value="CAL4913561.1"/>
    <property type="molecule type" value="Genomic_DNA"/>
</dbReference>
<feature type="chain" id="PRO_5044721229" evidence="1">
    <location>
        <begin position="28"/>
        <end position="126"/>
    </location>
</feature>
<dbReference type="EMBL" id="OZ075124">
    <property type="protein sequence ID" value="CAL4921779.1"/>
    <property type="molecule type" value="Genomic_DNA"/>
</dbReference>
<organism evidence="3 4">
    <name type="scientific">Urochloa decumbens</name>
    <dbReference type="NCBI Taxonomy" id="240449"/>
    <lineage>
        <taxon>Eukaryota</taxon>
        <taxon>Viridiplantae</taxon>
        <taxon>Streptophyta</taxon>
        <taxon>Embryophyta</taxon>
        <taxon>Tracheophyta</taxon>
        <taxon>Spermatophyta</taxon>
        <taxon>Magnoliopsida</taxon>
        <taxon>Liliopsida</taxon>
        <taxon>Poales</taxon>
        <taxon>Poaceae</taxon>
        <taxon>PACMAD clade</taxon>
        <taxon>Panicoideae</taxon>
        <taxon>Panicodae</taxon>
        <taxon>Paniceae</taxon>
        <taxon>Melinidinae</taxon>
        <taxon>Urochloa</taxon>
    </lineage>
</organism>
<gene>
    <name evidence="2" type="ORF">URODEC1_LOCUS16329</name>
    <name evidence="3" type="ORF">URODEC1_LOCUS21272</name>
</gene>
<evidence type="ECO:0000313" key="4">
    <source>
        <dbReference type="Proteomes" id="UP001497457"/>
    </source>
</evidence>
<evidence type="ECO:0000256" key="1">
    <source>
        <dbReference type="SAM" id="SignalP"/>
    </source>
</evidence>
<reference evidence="3 4" key="1">
    <citation type="submission" date="2024-10" db="EMBL/GenBank/DDBJ databases">
        <authorList>
            <person name="Ryan C."/>
        </authorList>
    </citation>
    <scope>NUCLEOTIDE SEQUENCE [LARGE SCALE GENOMIC DNA]</scope>
</reference>
<proteinExistence type="predicted"/>
<keyword evidence="1" id="KW-0732">Signal</keyword>
<dbReference type="Proteomes" id="UP001497457">
    <property type="component" value="Chromosome 14rd"/>
</dbReference>
<evidence type="ECO:0000313" key="2">
    <source>
        <dbReference type="EMBL" id="CAL4913561.1"/>
    </source>
</evidence>
<accession>A0ABC8X6M6</accession>
<feature type="signal peptide" evidence="1">
    <location>
        <begin position="1"/>
        <end position="27"/>
    </location>
</feature>